<accession>A0ABP8W6M0</accession>
<dbReference type="Proteomes" id="UP001501295">
    <property type="component" value="Unassembled WGS sequence"/>
</dbReference>
<name>A0ABP8W6M0_9MICO</name>
<evidence type="ECO:0000256" key="1">
    <source>
        <dbReference type="SAM" id="MobiDB-lite"/>
    </source>
</evidence>
<sequence>MLFDGYEVLVSARIGVGTRAASGVSYLVMPQLDQMIHQQADPNGAVDPDIIYRFISTWATQLNDRDAGRETRQGRNASVCRQHHQSLDPLAKQLCDDVSLPPPCRQRTKDQAVATTRRIRQQRFDKVHLKRLTHGENDAELKASSSPQHASGRIRVITQLLRRFPHSPPRGIARAGKIPEDQRHQLPGDPNPIREIFHRRPARPHLVRSYEFRHAPSSHEASP</sequence>
<protein>
    <submittedName>
        <fullName evidence="2">Uncharacterized protein</fullName>
    </submittedName>
</protein>
<reference evidence="3" key="1">
    <citation type="journal article" date="2019" name="Int. J. Syst. Evol. Microbiol.">
        <title>The Global Catalogue of Microorganisms (GCM) 10K type strain sequencing project: providing services to taxonomists for standard genome sequencing and annotation.</title>
        <authorList>
            <consortium name="The Broad Institute Genomics Platform"/>
            <consortium name="The Broad Institute Genome Sequencing Center for Infectious Disease"/>
            <person name="Wu L."/>
            <person name="Ma J."/>
        </authorList>
    </citation>
    <scope>NUCLEOTIDE SEQUENCE [LARGE SCALE GENOMIC DNA]</scope>
    <source>
        <strain evidence="3">JCM 18956</strain>
    </source>
</reference>
<feature type="compositionally biased region" description="Basic and acidic residues" evidence="1">
    <location>
        <begin position="177"/>
        <end position="186"/>
    </location>
</feature>
<gene>
    <name evidence="2" type="ORF">GCM10025780_29320</name>
</gene>
<organism evidence="2 3">
    <name type="scientific">Frondihabitans cladoniiphilus</name>
    <dbReference type="NCBI Taxonomy" id="715785"/>
    <lineage>
        <taxon>Bacteria</taxon>
        <taxon>Bacillati</taxon>
        <taxon>Actinomycetota</taxon>
        <taxon>Actinomycetes</taxon>
        <taxon>Micrococcales</taxon>
        <taxon>Microbacteriaceae</taxon>
        <taxon>Frondihabitans</taxon>
    </lineage>
</organism>
<dbReference type="EMBL" id="BAABLM010000007">
    <property type="protein sequence ID" value="GAA4682070.1"/>
    <property type="molecule type" value="Genomic_DNA"/>
</dbReference>
<comment type="caution">
    <text evidence="2">The sequence shown here is derived from an EMBL/GenBank/DDBJ whole genome shotgun (WGS) entry which is preliminary data.</text>
</comment>
<evidence type="ECO:0000313" key="2">
    <source>
        <dbReference type="EMBL" id="GAA4682070.1"/>
    </source>
</evidence>
<evidence type="ECO:0000313" key="3">
    <source>
        <dbReference type="Proteomes" id="UP001501295"/>
    </source>
</evidence>
<feature type="region of interest" description="Disordered" evidence="1">
    <location>
        <begin position="166"/>
        <end position="202"/>
    </location>
</feature>
<keyword evidence="3" id="KW-1185">Reference proteome</keyword>
<proteinExistence type="predicted"/>